<organism evidence="3 4">
    <name type="scientific">Phytophthora ramorum</name>
    <name type="common">Sudden oak death agent</name>
    <dbReference type="NCBI Taxonomy" id="164328"/>
    <lineage>
        <taxon>Eukaryota</taxon>
        <taxon>Sar</taxon>
        <taxon>Stramenopiles</taxon>
        <taxon>Oomycota</taxon>
        <taxon>Peronosporomycetes</taxon>
        <taxon>Peronosporales</taxon>
        <taxon>Peronosporaceae</taxon>
        <taxon>Phytophthora</taxon>
    </lineage>
</organism>
<proteinExistence type="predicted"/>
<dbReference type="HOGENOM" id="CLU_677030_0_0_1"/>
<name>H3H605_PHYRM</name>
<reference evidence="3" key="2">
    <citation type="submission" date="2015-06" db="UniProtKB">
        <authorList>
            <consortium name="EnsemblProtists"/>
        </authorList>
    </citation>
    <scope>IDENTIFICATION</scope>
    <source>
        <strain evidence="3">Pr102</strain>
    </source>
</reference>
<sequence length="407" mass="39633">MKLLSTLAFLVIAAQCTLAAPERKLLRSGYESPVDFSTLTGGGATDPTSQQQQKQGDSSGAVLPGLPSVDSLTKGLSGITGGAGGEGGLSKLLPSGLPSTDALSSLTKGGKNGLPVDLSKVTSGSALSSLSALTGGGGLDSITSGLTKGDGLGSITSGLTKGDGLGSITNGITSGLTKGDGLGSITNGITSGLTKGGKLPSLPSLPISGSYGVDSTKGLSGITSGLSGLTDGLALPSTLTSADAGKQAFEDALDFVAEELAGVRLVGEAGEVGLVARGHDGVDVEAAALATFSADAVGLGGSAGHGALLQSARGLGVGAVLERALALGHEESALFESLGRARVSGLASVCGHGIARCERDYGCGGNEEGGGDADHACAGWMSVRVVVELEAPVGLEFVVRGSSQNGE</sequence>
<accession>H3H605</accession>
<dbReference type="STRING" id="164328.H3H605"/>
<reference evidence="4" key="1">
    <citation type="journal article" date="2006" name="Science">
        <title>Phytophthora genome sequences uncover evolutionary origins and mechanisms of pathogenesis.</title>
        <authorList>
            <person name="Tyler B.M."/>
            <person name="Tripathy S."/>
            <person name="Zhang X."/>
            <person name="Dehal P."/>
            <person name="Jiang R.H."/>
            <person name="Aerts A."/>
            <person name="Arredondo F.D."/>
            <person name="Baxter L."/>
            <person name="Bensasson D."/>
            <person name="Beynon J.L."/>
            <person name="Chapman J."/>
            <person name="Damasceno C.M."/>
            <person name="Dorrance A.E."/>
            <person name="Dou D."/>
            <person name="Dickerman A.W."/>
            <person name="Dubchak I.L."/>
            <person name="Garbelotto M."/>
            <person name="Gijzen M."/>
            <person name="Gordon S.G."/>
            <person name="Govers F."/>
            <person name="Grunwald N.J."/>
            <person name="Huang W."/>
            <person name="Ivors K.L."/>
            <person name="Jones R.W."/>
            <person name="Kamoun S."/>
            <person name="Krampis K."/>
            <person name="Lamour K.H."/>
            <person name="Lee M.K."/>
            <person name="McDonald W.H."/>
            <person name="Medina M."/>
            <person name="Meijer H.J."/>
            <person name="Nordberg E.K."/>
            <person name="Maclean D.J."/>
            <person name="Ospina-Giraldo M.D."/>
            <person name="Morris P.F."/>
            <person name="Phuntumart V."/>
            <person name="Putnam N.H."/>
            <person name="Rash S."/>
            <person name="Rose J.K."/>
            <person name="Sakihama Y."/>
            <person name="Salamov A.A."/>
            <person name="Savidor A."/>
            <person name="Scheuring C.F."/>
            <person name="Smith B.M."/>
            <person name="Sobral B.W."/>
            <person name="Terry A."/>
            <person name="Torto-Alalibo T.A."/>
            <person name="Win J."/>
            <person name="Xu Z."/>
            <person name="Zhang H."/>
            <person name="Grigoriev I.V."/>
            <person name="Rokhsar D.S."/>
            <person name="Boore J.L."/>
        </authorList>
    </citation>
    <scope>NUCLEOTIDE SEQUENCE [LARGE SCALE GENOMIC DNA]</scope>
    <source>
        <strain evidence="4">Pr102</strain>
    </source>
</reference>
<feature type="chain" id="PRO_5003586517" description="RxLR effector protein" evidence="2">
    <location>
        <begin position="20"/>
        <end position="407"/>
    </location>
</feature>
<keyword evidence="2" id="KW-0732">Signal</keyword>
<evidence type="ECO:0008006" key="5">
    <source>
        <dbReference type="Google" id="ProtNLM"/>
    </source>
</evidence>
<evidence type="ECO:0000256" key="2">
    <source>
        <dbReference type="SAM" id="SignalP"/>
    </source>
</evidence>
<evidence type="ECO:0000256" key="1">
    <source>
        <dbReference type="SAM" id="MobiDB-lite"/>
    </source>
</evidence>
<dbReference type="EnsemblProtists" id="Phyra86096">
    <property type="protein sequence ID" value="Phyra86096"/>
    <property type="gene ID" value="Phyra86096"/>
</dbReference>
<feature type="region of interest" description="Disordered" evidence="1">
    <location>
        <begin position="37"/>
        <end position="64"/>
    </location>
</feature>
<keyword evidence="4" id="KW-1185">Reference proteome</keyword>
<evidence type="ECO:0000313" key="3">
    <source>
        <dbReference type="EnsemblProtists" id="Phyra86096"/>
    </source>
</evidence>
<dbReference type="EMBL" id="DS566453">
    <property type="status" value="NOT_ANNOTATED_CDS"/>
    <property type="molecule type" value="Genomic_DNA"/>
</dbReference>
<dbReference type="Proteomes" id="UP000005238">
    <property type="component" value="Unassembled WGS sequence"/>
</dbReference>
<feature type="signal peptide" evidence="2">
    <location>
        <begin position="1"/>
        <end position="19"/>
    </location>
</feature>
<dbReference type="eggNOG" id="ENOG502RRZW">
    <property type="taxonomic scope" value="Eukaryota"/>
</dbReference>
<evidence type="ECO:0000313" key="4">
    <source>
        <dbReference type="Proteomes" id="UP000005238"/>
    </source>
</evidence>
<protein>
    <recommendedName>
        <fullName evidence="5">RxLR effector protein</fullName>
    </recommendedName>
</protein>
<dbReference type="AlphaFoldDB" id="H3H605"/>
<dbReference type="InParanoid" id="H3H605"/>